<dbReference type="Proteomes" id="UP000288168">
    <property type="component" value="Unassembled WGS sequence"/>
</dbReference>
<dbReference type="SUPFAM" id="SSF53474">
    <property type="entry name" value="alpha/beta-Hydrolases"/>
    <property type="match status" value="1"/>
</dbReference>
<comment type="caution">
    <text evidence="2">The sequence shown here is derived from an EMBL/GenBank/DDBJ whole genome shotgun (WGS) entry which is preliminary data.</text>
</comment>
<dbReference type="AlphaFoldDB" id="A0A428QCH2"/>
<evidence type="ECO:0000313" key="3">
    <source>
        <dbReference type="Proteomes" id="UP000288168"/>
    </source>
</evidence>
<evidence type="ECO:0000313" key="2">
    <source>
        <dbReference type="EMBL" id="RSL62910.1"/>
    </source>
</evidence>
<proteinExistence type="predicted"/>
<feature type="domain" description="Alpha/beta hydrolase fold-3" evidence="1">
    <location>
        <begin position="75"/>
        <end position="161"/>
    </location>
</feature>
<reference evidence="2 3" key="1">
    <citation type="submission" date="2017-06" db="EMBL/GenBank/DDBJ databases">
        <title>Comparative genomic analysis of Ambrosia Fusariam Clade fungi.</title>
        <authorList>
            <person name="Stajich J.E."/>
            <person name="Carrillo J."/>
            <person name="Kijimoto T."/>
            <person name="Eskalen A."/>
            <person name="O'Donnell K."/>
            <person name="Kasson M."/>
        </authorList>
    </citation>
    <scope>NUCLEOTIDE SEQUENCE [LARGE SCALE GENOMIC DNA]</scope>
    <source>
        <strain evidence="2 3">NRRL62584</strain>
    </source>
</reference>
<dbReference type="InterPro" id="IPR013094">
    <property type="entry name" value="AB_hydrolase_3"/>
</dbReference>
<name>A0A428QCH2_9HYPO</name>
<dbReference type="OrthoDB" id="408631at2759"/>
<dbReference type="Gene3D" id="3.40.50.1820">
    <property type="entry name" value="alpha/beta hydrolase"/>
    <property type="match status" value="1"/>
</dbReference>
<dbReference type="Pfam" id="PF07859">
    <property type="entry name" value="Abhydrolase_3"/>
    <property type="match status" value="1"/>
</dbReference>
<organism evidence="2 3">
    <name type="scientific">Fusarium duplospermum</name>
    <dbReference type="NCBI Taxonomy" id="1325734"/>
    <lineage>
        <taxon>Eukaryota</taxon>
        <taxon>Fungi</taxon>
        <taxon>Dikarya</taxon>
        <taxon>Ascomycota</taxon>
        <taxon>Pezizomycotina</taxon>
        <taxon>Sordariomycetes</taxon>
        <taxon>Hypocreomycetidae</taxon>
        <taxon>Hypocreales</taxon>
        <taxon>Nectriaceae</taxon>
        <taxon>Fusarium</taxon>
        <taxon>Fusarium solani species complex</taxon>
    </lineage>
</organism>
<dbReference type="InterPro" id="IPR029058">
    <property type="entry name" value="AB_hydrolase_fold"/>
</dbReference>
<gene>
    <name evidence="2" type="ORF">CEP54_005474</name>
</gene>
<dbReference type="EMBL" id="NKCI01000042">
    <property type="protein sequence ID" value="RSL62910.1"/>
    <property type="molecule type" value="Genomic_DNA"/>
</dbReference>
<accession>A0A428QCH2</accession>
<keyword evidence="3" id="KW-1185">Reference proteome</keyword>
<evidence type="ECO:0000259" key="1">
    <source>
        <dbReference type="Pfam" id="PF07859"/>
    </source>
</evidence>
<dbReference type="GO" id="GO:0016787">
    <property type="term" value="F:hydrolase activity"/>
    <property type="evidence" value="ECO:0007669"/>
    <property type="project" value="InterPro"/>
</dbReference>
<sequence>MLSSGYLSKNVASLGADLKKGGYSRRNIHWRILLSRRAWDEGLSPPLTGIYLAVTPSLAPQALIPKYAPFYRSREALKDGMTLMSKSTALYDVAVEPDFASPLWSPLLWPAGHTNLPPTFFQICGADLPRDEALIYERQLRLEHGTKTGVIVYPGLPHIFWYNYSSHTAAKKYVDDTRFALGWLLGRES</sequence>
<protein>
    <recommendedName>
        <fullName evidence="1">Alpha/beta hydrolase fold-3 domain-containing protein</fullName>
    </recommendedName>
</protein>